<evidence type="ECO:0000256" key="3">
    <source>
        <dbReference type="ARBA" id="ARBA00022833"/>
    </source>
</evidence>
<protein>
    <recommendedName>
        <fullName evidence="6">MYND-type domain-containing protein</fullName>
    </recommendedName>
</protein>
<keyword evidence="2 4" id="KW-0863">Zinc-finger</keyword>
<gene>
    <name evidence="7" type="ORF">P153DRAFT_370962</name>
</gene>
<dbReference type="EMBL" id="ML977519">
    <property type="protein sequence ID" value="KAF2124566.1"/>
    <property type="molecule type" value="Genomic_DNA"/>
</dbReference>
<dbReference type="Proteomes" id="UP000799771">
    <property type="component" value="Unassembled WGS sequence"/>
</dbReference>
<sequence>MAESSNASASGAPESCAQCNKTSDEKPLKECNKCHSVLYCGKDCQKAHFKAHKKACPSLAQEYSKTHEPKMASRAPPRAGDRASGLQKWQFDT</sequence>
<accession>A0A6A5ZZ51</accession>
<feature type="region of interest" description="Disordered" evidence="5">
    <location>
        <begin position="1"/>
        <end position="27"/>
    </location>
</feature>
<proteinExistence type="predicted"/>
<dbReference type="PROSITE" id="PS50865">
    <property type="entry name" value="ZF_MYND_2"/>
    <property type="match status" value="1"/>
</dbReference>
<dbReference type="GeneID" id="54409580"/>
<dbReference type="InterPro" id="IPR002893">
    <property type="entry name" value="Znf_MYND"/>
</dbReference>
<evidence type="ECO:0000256" key="1">
    <source>
        <dbReference type="ARBA" id="ARBA00022723"/>
    </source>
</evidence>
<dbReference type="OrthoDB" id="341421at2759"/>
<name>A0A6A5ZZ51_9PLEO</name>
<dbReference type="AlphaFoldDB" id="A0A6A5ZZ51"/>
<evidence type="ECO:0000256" key="5">
    <source>
        <dbReference type="SAM" id="MobiDB-lite"/>
    </source>
</evidence>
<dbReference type="RefSeq" id="XP_033518959.1">
    <property type="nucleotide sequence ID" value="XM_033669148.1"/>
</dbReference>
<evidence type="ECO:0000256" key="2">
    <source>
        <dbReference type="ARBA" id="ARBA00022771"/>
    </source>
</evidence>
<organism evidence="7 8">
    <name type="scientific">Dothidotthia symphoricarpi CBS 119687</name>
    <dbReference type="NCBI Taxonomy" id="1392245"/>
    <lineage>
        <taxon>Eukaryota</taxon>
        <taxon>Fungi</taxon>
        <taxon>Dikarya</taxon>
        <taxon>Ascomycota</taxon>
        <taxon>Pezizomycotina</taxon>
        <taxon>Dothideomycetes</taxon>
        <taxon>Pleosporomycetidae</taxon>
        <taxon>Pleosporales</taxon>
        <taxon>Dothidotthiaceae</taxon>
        <taxon>Dothidotthia</taxon>
    </lineage>
</organism>
<keyword evidence="3" id="KW-0862">Zinc</keyword>
<evidence type="ECO:0000256" key="4">
    <source>
        <dbReference type="PROSITE-ProRule" id="PRU00134"/>
    </source>
</evidence>
<dbReference type="GO" id="GO:0008270">
    <property type="term" value="F:zinc ion binding"/>
    <property type="evidence" value="ECO:0007669"/>
    <property type="project" value="UniProtKB-KW"/>
</dbReference>
<feature type="region of interest" description="Disordered" evidence="5">
    <location>
        <begin position="63"/>
        <end position="93"/>
    </location>
</feature>
<evidence type="ECO:0000313" key="8">
    <source>
        <dbReference type="Proteomes" id="UP000799771"/>
    </source>
</evidence>
<feature type="domain" description="MYND-type" evidence="6">
    <location>
        <begin position="16"/>
        <end position="56"/>
    </location>
</feature>
<keyword evidence="8" id="KW-1185">Reference proteome</keyword>
<evidence type="ECO:0000313" key="7">
    <source>
        <dbReference type="EMBL" id="KAF2124566.1"/>
    </source>
</evidence>
<evidence type="ECO:0000259" key="6">
    <source>
        <dbReference type="PROSITE" id="PS50865"/>
    </source>
</evidence>
<dbReference type="Pfam" id="PF01753">
    <property type="entry name" value="zf-MYND"/>
    <property type="match status" value="1"/>
</dbReference>
<dbReference type="SUPFAM" id="SSF144232">
    <property type="entry name" value="HIT/MYND zinc finger-like"/>
    <property type="match status" value="1"/>
</dbReference>
<dbReference type="Gene3D" id="6.10.140.2220">
    <property type="match status" value="1"/>
</dbReference>
<dbReference type="PROSITE" id="PS01360">
    <property type="entry name" value="ZF_MYND_1"/>
    <property type="match status" value="1"/>
</dbReference>
<reference evidence="7" key="1">
    <citation type="journal article" date="2020" name="Stud. Mycol.">
        <title>101 Dothideomycetes genomes: a test case for predicting lifestyles and emergence of pathogens.</title>
        <authorList>
            <person name="Haridas S."/>
            <person name="Albert R."/>
            <person name="Binder M."/>
            <person name="Bloem J."/>
            <person name="Labutti K."/>
            <person name="Salamov A."/>
            <person name="Andreopoulos B."/>
            <person name="Baker S."/>
            <person name="Barry K."/>
            <person name="Bills G."/>
            <person name="Bluhm B."/>
            <person name="Cannon C."/>
            <person name="Castanera R."/>
            <person name="Culley D."/>
            <person name="Daum C."/>
            <person name="Ezra D."/>
            <person name="Gonzalez J."/>
            <person name="Henrissat B."/>
            <person name="Kuo A."/>
            <person name="Liang C."/>
            <person name="Lipzen A."/>
            <person name="Lutzoni F."/>
            <person name="Magnuson J."/>
            <person name="Mondo S."/>
            <person name="Nolan M."/>
            <person name="Ohm R."/>
            <person name="Pangilinan J."/>
            <person name="Park H.-J."/>
            <person name="Ramirez L."/>
            <person name="Alfaro M."/>
            <person name="Sun H."/>
            <person name="Tritt A."/>
            <person name="Yoshinaga Y."/>
            <person name="Zwiers L.-H."/>
            <person name="Turgeon B."/>
            <person name="Goodwin S."/>
            <person name="Spatafora J."/>
            <person name="Crous P."/>
            <person name="Grigoriev I."/>
        </authorList>
    </citation>
    <scope>NUCLEOTIDE SEQUENCE</scope>
    <source>
        <strain evidence="7">CBS 119687</strain>
    </source>
</reference>
<keyword evidence="1" id="KW-0479">Metal-binding</keyword>